<sequence length="41" mass="4696">TELDGINSFMALSEVLGHLVFLENQGKIQKFERNGHIFYSI</sequence>
<dbReference type="EMBL" id="BARS01033353">
    <property type="protein sequence ID" value="GAG24999.1"/>
    <property type="molecule type" value="Genomic_DNA"/>
</dbReference>
<evidence type="ECO:0008006" key="2">
    <source>
        <dbReference type="Google" id="ProtNLM"/>
    </source>
</evidence>
<organism evidence="1">
    <name type="scientific">marine sediment metagenome</name>
    <dbReference type="NCBI Taxonomy" id="412755"/>
    <lineage>
        <taxon>unclassified sequences</taxon>
        <taxon>metagenomes</taxon>
        <taxon>ecological metagenomes</taxon>
    </lineage>
</organism>
<proteinExistence type="predicted"/>
<protein>
    <recommendedName>
        <fullName evidence="2">DprA winged helix domain-containing protein</fullName>
    </recommendedName>
</protein>
<reference evidence="1" key="1">
    <citation type="journal article" date="2014" name="Front. Microbiol.">
        <title>High frequency of phylogenetically diverse reductive dehalogenase-homologous genes in deep subseafloor sedimentary metagenomes.</title>
        <authorList>
            <person name="Kawai M."/>
            <person name="Futagami T."/>
            <person name="Toyoda A."/>
            <person name="Takaki Y."/>
            <person name="Nishi S."/>
            <person name="Hori S."/>
            <person name="Arai W."/>
            <person name="Tsubouchi T."/>
            <person name="Morono Y."/>
            <person name="Uchiyama I."/>
            <person name="Ito T."/>
            <person name="Fujiyama A."/>
            <person name="Inagaki F."/>
            <person name="Takami H."/>
        </authorList>
    </citation>
    <scope>NUCLEOTIDE SEQUENCE</scope>
    <source>
        <strain evidence="1">Expedition CK06-06</strain>
    </source>
</reference>
<dbReference type="Gene3D" id="1.10.10.10">
    <property type="entry name" value="Winged helix-like DNA-binding domain superfamily/Winged helix DNA-binding domain"/>
    <property type="match status" value="1"/>
</dbReference>
<dbReference type="InterPro" id="IPR036388">
    <property type="entry name" value="WH-like_DNA-bd_sf"/>
</dbReference>
<evidence type="ECO:0000313" key="1">
    <source>
        <dbReference type="EMBL" id="GAG24999.1"/>
    </source>
</evidence>
<name>X0W2J3_9ZZZZ</name>
<accession>X0W2J3</accession>
<feature type="non-terminal residue" evidence="1">
    <location>
        <position position="1"/>
    </location>
</feature>
<dbReference type="AlphaFoldDB" id="X0W2J3"/>
<gene>
    <name evidence="1" type="ORF">S01H1_51668</name>
</gene>
<comment type="caution">
    <text evidence="1">The sequence shown here is derived from an EMBL/GenBank/DDBJ whole genome shotgun (WGS) entry which is preliminary data.</text>
</comment>